<dbReference type="InterPro" id="IPR046612">
    <property type="entry name" value="DUF6671"/>
</dbReference>
<organism evidence="2 3">
    <name type="scientific">Algoriphagus sanaruensis</name>
    <dbReference type="NCBI Taxonomy" id="1727163"/>
    <lineage>
        <taxon>Bacteria</taxon>
        <taxon>Pseudomonadati</taxon>
        <taxon>Bacteroidota</taxon>
        <taxon>Cytophagia</taxon>
        <taxon>Cytophagales</taxon>
        <taxon>Cyclobacteriaceae</taxon>
        <taxon>Algoriphagus</taxon>
    </lineage>
</organism>
<keyword evidence="3" id="KW-1185">Reference proteome</keyword>
<protein>
    <recommendedName>
        <fullName evidence="1">DUF6671 domain-containing protein</fullName>
    </recommendedName>
</protein>
<gene>
    <name evidence="2" type="ORF">AO498_15860</name>
</gene>
<sequence>MSQARIEELFAGRTLVIATQHHKEKVLGPIFSEALGVKIVVPSSLDTDRLGTFSGEVERMDDPITTARKKCELALANTEFDLALASEGSFGAHPNAFFLPANEEWLVLVDQKNGIEISIRQLSLDTNFAGEEIKNLSELEEFSDKAGFPSHGLILRKAKEELLDLHKGIIEPKKLDQLARSLLEKHGSLYVETDMRAMFNPCRMKVIEQTGRKLIAKILDCCPSCYMPGFGIVSYEPGLPCSWCGQPTRAVLAAEKVCSHCQHQERVMYPEGKTSEDPMYCDRCNP</sequence>
<evidence type="ECO:0000313" key="2">
    <source>
        <dbReference type="EMBL" id="AMQ57930.1"/>
    </source>
</evidence>
<accession>A0A142ES25</accession>
<reference evidence="3" key="1">
    <citation type="submission" date="2015-09" db="EMBL/GenBank/DDBJ databases">
        <title>Complete sequence of Algoriphagus sp. M8-2.</title>
        <authorList>
            <person name="Shintani M."/>
        </authorList>
    </citation>
    <scope>NUCLEOTIDE SEQUENCE [LARGE SCALE GENOMIC DNA]</scope>
    <source>
        <strain evidence="3">M8-2</strain>
    </source>
</reference>
<dbReference type="Pfam" id="PF20376">
    <property type="entry name" value="DUF6671"/>
    <property type="match status" value="1"/>
</dbReference>
<dbReference type="Proteomes" id="UP000073816">
    <property type="component" value="Chromosome"/>
</dbReference>
<dbReference type="KEGG" id="alm:AO498_15860"/>
<dbReference type="PATRIC" id="fig|1727163.4.peg.3330"/>
<reference evidence="2 3" key="2">
    <citation type="journal article" date="2016" name="Genome Announc.">
        <title>Complete Genome Sequence of Algoriphagus sp. Strain M8-2, Isolated from a Brackish Lake.</title>
        <authorList>
            <person name="Muraguchi Y."/>
            <person name="Kushimoto K."/>
            <person name="Ohtsubo Y."/>
            <person name="Suzuki T."/>
            <person name="Dohra H."/>
            <person name="Kimbara K."/>
            <person name="Shintani M."/>
        </authorList>
    </citation>
    <scope>NUCLEOTIDE SEQUENCE [LARGE SCALE GENOMIC DNA]</scope>
    <source>
        <strain evidence="2 3">M8-2</strain>
    </source>
</reference>
<dbReference type="STRING" id="1727163.AO498_15860"/>
<dbReference type="AlphaFoldDB" id="A0A142ES25"/>
<dbReference type="OrthoDB" id="9793837at2"/>
<feature type="domain" description="DUF6671" evidence="1">
    <location>
        <begin position="70"/>
        <end position="286"/>
    </location>
</feature>
<name>A0A142ES25_9BACT</name>
<evidence type="ECO:0000259" key="1">
    <source>
        <dbReference type="Pfam" id="PF20376"/>
    </source>
</evidence>
<evidence type="ECO:0000313" key="3">
    <source>
        <dbReference type="Proteomes" id="UP000073816"/>
    </source>
</evidence>
<dbReference type="RefSeq" id="WP_067549802.1">
    <property type="nucleotide sequence ID" value="NZ_CP012836.1"/>
</dbReference>
<proteinExistence type="predicted"/>
<dbReference type="EMBL" id="CP012836">
    <property type="protein sequence ID" value="AMQ57930.1"/>
    <property type="molecule type" value="Genomic_DNA"/>
</dbReference>